<evidence type="ECO:0000313" key="4">
    <source>
        <dbReference type="Proteomes" id="UP000024329"/>
    </source>
</evidence>
<feature type="domain" description="HTH cro/C1-type" evidence="2">
    <location>
        <begin position="7"/>
        <end position="63"/>
    </location>
</feature>
<gene>
    <name evidence="3" type="ORF">BV97_04425</name>
</gene>
<evidence type="ECO:0000259" key="2">
    <source>
        <dbReference type="PROSITE" id="PS50943"/>
    </source>
</evidence>
<dbReference type="CDD" id="cd00093">
    <property type="entry name" value="HTH_XRE"/>
    <property type="match status" value="1"/>
</dbReference>
<dbReference type="PATRIC" id="fig|158500.4.peg.4496"/>
<comment type="caution">
    <text evidence="3">The sequence shown here is derived from an EMBL/GenBank/DDBJ whole genome shotgun (WGS) entry which is preliminary data.</text>
</comment>
<protein>
    <submittedName>
        <fullName evidence="3">XRE family transcriptional regulator</fullName>
    </submittedName>
</protein>
<dbReference type="EMBL" id="JFYZ01000034">
    <property type="protein sequence ID" value="EZP77100.1"/>
    <property type="molecule type" value="Genomic_DNA"/>
</dbReference>
<dbReference type="eggNOG" id="COG1396">
    <property type="taxonomic scope" value="Bacteria"/>
</dbReference>
<reference evidence="3 4" key="1">
    <citation type="submission" date="2014-03" db="EMBL/GenBank/DDBJ databases">
        <title>Whole genome sequence of Novosphingobium resinovorum KF1.</title>
        <authorList>
            <person name="Gan H.M."/>
            <person name="Gan H.Y."/>
            <person name="Chew T.H."/>
            <person name="Savka M.A."/>
        </authorList>
    </citation>
    <scope>NUCLEOTIDE SEQUENCE [LARGE SCALE GENOMIC DNA]</scope>
    <source>
        <strain evidence="3 4">KF1</strain>
    </source>
</reference>
<organism evidence="3 4">
    <name type="scientific">Novosphingobium resinovorum</name>
    <dbReference type="NCBI Taxonomy" id="158500"/>
    <lineage>
        <taxon>Bacteria</taxon>
        <taxon>Pseudomonadati</taxon>
        <taxon>Pseudomonadota</taxon>
        <taxon>Alphaproteobacteria</taxon>
        <taxon>Sphingomonadales</taxon>
        <taxon>Sphingomonadaceae</taxon>
        <taxon>Novosphingobium</taxon>
    </lineage>
</organism>
<accession>A0A031JPL4</accession>
<sequence length="107" mass="11254">MITSQQMRAARALLGIDQRQLAQLAQLSLPTIQRMEASEGQVRGVVDTLVKVIGALESAGIELLGENAPSSGVGRGVRLRETKSGRSAGTVPSLLYDQEEAGATPPQ</sequence>
<name>A0A031JPL4_9SPHN</name>
<feature type="region of interest" description="Disordered" evidence="1">
    <location>
        <begin position="67"/>
        <end position="107"/>
    </location>
</feature>
<dbReference type="PROSITE" id="PS50943">
    <property type="entry name" value="HTH_CROC1"/>
    <property type="match status" value="1"/>
</dbReference>
<dbReference type="RefSeq" id="WP_008829942.1">
    <property type="nucleotide sequence ID" value="NZ_JFYZ01000034.1"/>
</dbReference>
<dbReference type="Gene3D" id="1.10.260.40">
    <property type="entry name" value="lambda repressor-like DNA-binding domains"/>
    <property type="match status" value="1"/>
</dbReference>
<dbReference type="InterPro" id="IPR001387">
    <property type="entry name" value="Cro/C1-type_HTH"/>
</dbReference>
<dbReference type="InterPro" id="IPR010982">
    <property type="entry name" value="Lambda_DNA-bd_dom_sf"/>
</dbReference>
<dbReference type="GO" id="GO:0003677">
    <property type="term" value="F:DNA binding"/>
    <property type="evidence" value="ECO:0007669"/>
    <property type="project" value="InterPro"/>
</dbReference>
<evidence type="ECO:0000313" key="3">
    <source>
        <dbReference type="EMBL" id="EZP77100.1"/>
    </source>
</evidence>
<evidence type="ECO:0000256" key="1">
    <source>
        <dbReference type="SAM" id="MobiDB-lite"/>
    </source>
</evidence>
<proteinExistence type="predicted"/>
<dbReference type="SUPFAM" id="SSF47413">
    <property type="entry name" value="lambda repressor-like DNA-binding domains"/>
    <property type="match status" value="1"/>
</dbReference>
<dbReference type="AlphaFoldDB" id="A0A031JPL4"/>
<dbReference type="Proteomes" id="UP000024329">
    <property type="component" value="Unassembled WGS sequence"/>
</dbReference>